<dbReference type="EMBL" id="JYDT01000027">
    <property type="protein sequence ID" value="KRY89882.1"/>
    <property type="molecule type" value="Genomic_DNA"/>
</dbReference>
<gene>
    <name evidence="1" type="ORF">T4D_2452</name>
</gene>
<proteinExistence type="predicted"/>
<dbReference type="Proteomes" id="UP000054995">
    <property type="component" value="Unassembled WGS sequence"/>
</dbReference>
<organism evidence="1 2">
    <name type="scientific">Trichinella pseudospiralis</name>
    <name type="common">Parasitic roundworm</name>
    <dbReference type="NCBI Taxonomy" id="6337"/>
    <lineage>
        <taxon>Eukaryota</taxon>
        <taxon>Metazoa</taxon>
        <taxon>Ecdysozoa</taxon>
        <taxon>Nematoda</taxon>
        <taxon>Enoplea</taxon>
        <taxon>Dorylaimia</taxon>
        <taxon>Trichinellida</taxon>
        <taxon>Trichinellidae</taxon>
        <taxon>Trichinella</taxon>
    </lineage>
</organism>
<evidence type="ECO:0000313" key="1">
    <source>
        <dbReference type="EMBL" id="KRY89882.1"/>
    </source>
</evidence>
<name>A0A0V1FV22_TRIPS</name>
<reference evidence="1 2" key="1">
    <citation type="submission" date="2015-01" db="EMBL/GenBank/DDBJ databases">
        <title>Evolution of Trichinella species and genotypes.</title>
        <authorList>
            <person name="Korhonen P.K."/>
            <person name="Edoardo P."/>
            <person name="Giuseppe L.R."/>
            <person name="Gasser R.B."/>
        </authorList>
    </citation>
    <scope>NUCLEOTIDE SEQUENCE [LARGE SCALE GENOMIC DNA]</scope>
    <source>
        <strain evidence="1">ISS470</strain>
    </source>
</reference>
<keyword evidence="2" id="KW-1185">Reference proteome</keyword>
<protein>
    <submittedName>
        <fullName evidence="1">Uncharacterized protein</fullName>
    </submittedName>
</protein>
<comment type="caution">
    <text evidence="1">The sequence shown here is derived from an EMBL/GenBank/DDBJ whole genome shotgun (WGS) entry which is preliminary data.</text>
</comment>
<evidence type="ECO:0000313" key="2">
    <source>
        <dbReference type="Proteomes" id="UP000054995"/>
    </source>
</evidence>
<sequence>MSREILPNVELMRKCTIITSISVILALCSAPFVKPKSWYLFLETVHYTAGTS</sequence>
<accession>A0A0V1FV22</accession>